<comment type="caution">
    <text evidence="1">The sequence shown here is derived from an EMBL/GenBank/DDBJ whole genome shotgun (WGS) entry which is preliminary data.</text>
</comment>
<proteinExistence type="predicted"/>
<evidence type="ECO:0000313" key="1">
    <source>
        <dbReference type="EMBL" id="KAJ1355359.1"/>
    </source>
</evidence>
<keyword evidence="2" id="KW-1185">Reference proteome</keyword>
<gene>
    <name evidence="1" type="ORF">KIN20_012736</name>
</gene>
<organism evidence="1 2">
    <name type="scientific">Parelaphostrongylus tenuis</name>
    <name type="common">Meningeal worm</name>
    <dbReference type="NCBI Taxonomy" id="148309"/>
    <lineage>
        <taxon>Eukaryota</taxon>
        <taxon>Metazoa</taxon>
        <taxon>Ecdysozoa</taxon>
        <taxon>Nematoda</taxon>
        <taxon>Chromadorea</taxon>
        <taxon>Rhabditida</taxon>
        <taxon>Rhabditina</taxon>
        <taxon>Rhabditomorpha</taxon>
        <taxon>Strongyloidea</taxon>
        <taxon>Metastrongylidae</taxon>
        <taxon>Parelaphostrongylus</taxon>
    </lineage>
</organism>
<accession>A0AAD5QN01</accession>
<dbReference type="AlphaFoldDB" id="A0AAD5QN01"/>
<reference evidence="1" key="1">
    <citation type="submission" date="2021-06" db="EMBL/GenBank/DDBJ databases">
        <title>Parelaphostrongylus tenuis whole genome reference sequence.</title>
        <authorList>
            <person name="Garwood T.J."/>
            <person name="Larsen P.A."/>
            <person name="Fountain-Jones N.M."/>
            <person name="Garbe J.R."/>
            <person name="Macchietto M.G."/>
            <person name="Kania S.A."/>
            <person name="Gerhold R.W."/>
            <person name="Richards J.E."/>
            <person name="Wolf T.M."/>
        </authorList>
    </citation>
    <scope>NUCLEOTIDE SEQUENCE</scope>
    <source>
        <strain evidence="1">MNPRO001-30</strain>
        <tissue evidence="1">Meninges</tissue>
    </source>
</reference>
<evidence type="ECO:0000313" key="2">
    <source>
        <dbReference type="Proteomes" id="UP001196413"/>
    </source>
</evidence>
<protein>
    <submittedName>
        <fullName evidence="1">Uncharacterized protein</fullName>
    </submittedName>
</protein>
<dbReference type="Proteomes" id="UP001196413">
    <property type="component" value="Unassembled WGS sequence"/>
</dbReference>
<sequence length="84" mass="10115">MQFRRQRYTSCNKHLFKQRICACSKRNQVECVCEGKYDYSKLNTLRKVSKEGQHHRKDHESKYLSDYEDELEEAQIFLIPGRVS</sequence>
<name>A0AAD5QN01_PARTN</name>
<dbReference type="EMBL" id="JAHQIW010002462">
    <property type="protein sequence ID" value="KAJ1355359.1"/>
    <property type="molecule type" value="Genomic_DNA"/>
</dbReference>